<keyword evidence="8 12" id="KW-0460">Magnesium</keyword>
<dbReference type="InterPro" id="IPR002133">
    <property type="entry name" value="S-AdoMet_synthetase"/>
</dbReference>
<evidence type="ECO:0000256" key="2">
    <source>
        <dbReference type="ARBA" id="ARBA00009685"/>
    </source>
</evidence>
<organism evidence="20 21">
    <name type="scientific">Porites lobata</name>
    <dbReference type="NCBI Taxonomy" id="104759"/>
    <lineage>
        <taxon>Eukaryota</taxon>
        <taxon>Metazoa</taxon>
        <taxon>Cnidaria</taxon>
        <taxon>Anthozoa</taxon>
        <taxon>Hexacorallia</taxon>
        <taxon>Scleractinia</taxon>
        <taxon>Fungiina</taxon>
        <taxon>Poritidae</taxon>
        <taxon>Porites</taxon>
    </lineage>
</organism>
<evidence type="ECO:0000259" key="17">
    <source>
        <dbReference type="Pfam" id="PF02772"/>
    </source>
</evidence>
<feature type="domain" description="S-adenosylmethionine synthetase C-terminal" evidence="18">
    <location>
        <begin position="221"/>
        <end position="349"/>
    </location>
</feature>
<evidence type="ECO:0000256" key="12">
    <source>
        <dbReference type="RuleBase" id="RU000541"/>
    </source>
</evidence>
<dbReference type="InterPro" id="IPR022636">
    <property type="entry name" value="S-AdoMet_synthetase_sfam"/>
</dbReference>
<dbReference type="InterPro" id="IPR022630">
    <property type="entry name" value="S-AdoMet_synt_C"/>
</dbReference>
<evidence type="ECO:0000256" key="7">
    <source>
        <dbReference type="ARBA" id="ARBA00022840"/>
    </source>
</evidence>
<keyword evidence="21" id="KW-1185">Reference proteome</keyword>
<dbReference type="InterPro" id="IPR022631">
    <property type="entry name" value="ADOMET_SYNTHASE_CS"/>
</dbReference>
<feature type="region of interest" description="Disordered" evidence="15">
    <location>
        <begin position="960"/>
        <end position="996"/>
    </location>
</feature>
<dbReference type="InterPro" id="IPR022628">
    <property type="entry name" value="S-AdoMet_synt_N"/>
</dbReference>
<dbReference type="Pfam" id="PF02773">
    <property type="entry name" value="S-AdoMet_synt_C"/>
    <property type="match status" value="1"/>
</dbReference>
<evidence type="ECO:0000259" key="19">
    <source>
        <dbReference type="Pfam" id="PF04108"/>
    </source>
</evidence>
<keyword evidence="9 12" id="KW-0630">Potassium</keyword>
<evidence type="ECO:0000256" key="9">
    <source>
        <dbReference type="ARBA" id="ARBA00022958"/>
    </source>
</evidence>
<reference evidence="20 21" key="1">
    <citation type="submission" date="2022-05" db="EMBL/GenBank/DDBJ databases">
        <authorList>
            <consortium name="Genoscope - CEA"/>
            <person name="William W."/>
        </authorList>
    </citation>
    <scope>NUCLEOTIDE SEQUENCE [LARGE SCALE GENOMIC DNA]</scope>
</reference>
<dbReference type="PROSITE" id="PS00377">
    <property type="entry name" value="ADOMET_SYNTHASE_2"/>
    <property type="match status" value="1"/>
</dbReference>
<dbReference type="Pfam" id="PF04108">
    <property type="entry name" value="ATG17_like"/>
    <property type="match status" value="1"/>
</dbReference>
<evidence type="ECO:0000256" key="10">
    <source>
        <dbReference type="ARBA" id="ARBA00023006"/>
    </source>
</evidence>
<accession>A0ABN8PIC7</accession>
<comment type="cofactor">
    <cofactor evidence="12">
        <name>K(+)</name>
        <dbReference type="ChEBI" id="CHEBI:29103"/>
    </cofactor>
    <text evidence="12">Binds 1 potassium ion per subunit. The potassium ion interacts primarily with the substrate.</text>
</comment>
<keyword evidence="10" id="KW-0072">Autophagy</keyword>
<evidence type="ECO:0000256" key="8">
    <source>
        <dbReference type="ARBA" id="ARBA00022842"/>
    </source>
</evidence>
<sequence length="1556" mass="175190">MCDQISDAILDAHLEQDPFAKVACETATKTGMVMAFGEITSSARVDYQAVIRNTVKEIGYDDSSKGFDYKTCSVLLSLEEQVGEIARSVHLNKKELEVGAGDQGLMFGYATDETEELMPLTTVLSHKLTKKLRDCRVDGTLPWLRPDGKTQVTVEYSMKGGACVPQRVHTVLISSQHADGVPVEEIRHHFKETVIKGVIPEKYLDERTVFHLLPSGQFLYGGPMGDAGLTGRKIIVDTYGGWGAHGGGAFSGKDATKVDRSASYACRWIAKSLVAAGLCRRVLVQVAYAISIPEPLSVSVFSYGSSELPDDELLRIIQKNFDLRPGAIIRDLDLRKPIFNATSVFGHFKPGFLVLAVFNSVQLLMSTVASVTGIPEDKQVLLISSGEALDPSERVCSYSSAGTDTNPIFLFSKSTIESPVPPSPSLNLGSEANLKEQVEKSFNLPPTYETVVSRAQLATDFHSLAVEIADNCENLVCEQKLQQKGWAAVVANLETIASEFRSRSSSVHQIYTEFLDSRTRYIELLDRFKQMLPLLARVPVLPCLITRQLFKDRLQGGFSLLDWISAQDNKNSLQDMVKQCIEAVEQFDESHLSEITGEVNQVLESLDNTNMKEIKGLDERLAGLQQLLQNVQTLTQSQADMAQGFQQNQARAQNIGDPSVLPDLCASHQKQLKMLMKNHSLLRDVRKRCAKAKDELSTNLHTRLRWIMYVEKKICDCDGTVIMYHENIRRIKRRLEIIEQVNEAPRIYTLAVAEVVRRRSFSSQFQKWASKLCEVSVQARSEETARREEFDVQFGQHFLQNLFGGLGDRPSKFSEKPPRPFDEQLPIITERDFQELQEQIPELAAYLETSSVNVSMKDETGKESCLQMEELESLNTSSQLRGLLGRRTSDGVGDQKTASFAEMSSSEKATQMSLDASTKVEWSCEKEEKTPVQELQGNQFYSTIGIPVVSEVTNVGKDTIREETSQCADDDKTKERKKSSSDSASEKSSGLDEDSDSVFRSAHEDYVTVFGADLAVNLSENNLRPDFQPVGVLQEDCTTLLDDASQTTTLASSGSQSLTDHSTQTEHSSDSNLLITESGSQESCGKGSLDVERVERTDQPMVNEMVERLKHVEEKLRTTQESLESVSSQREKLHHVDAKVRDSLKQEFAVFRQCLNECKKVIIDLESKMKEDVLIAVASVQEKGDFFRENVSGIVSRRTRDEFEKELAQFSSQLEQERNIFQEVKSKLEMEKSKLLEELKQLQTEKETTESLHKEEMQKLSLVLNEFKSKLDEHEGAAQKLQESKSRYEEDQQIRFNAIMMKLKREKESALFQAQEKIKELTQCVQEQEENLKSVMMEKEKVTGEYEQAHGAFLVREQELLAALQERESKLQESEILLQKKQAEFMEQIEQEKASTLALLQVERQMWEAKRNKQAVGKEQEPECATDAVLEEDYQQRIKLLEEENRRLTERPSGQTGGDSSVEDGGELQQALDSKDQQLKILQQQLTEMQQLADAAAASSKTEKLPLTDFQRGDMILLVFDDRYMNYCVLSTGQTLFFLHPDSMAGLDIATREYHQ</sequence>
<name>A0ABN8PIC7_9CNID</name>
<comment type="catalytic activity">
    <reaction evidence="11 12">
        <text>L-methionine + ATP + H2O = S-adenosyl-L-methionine + phosphate + diphosphate</text>
        <dbReference type="Rhea" id="RHEA:21080"/>
        <dbReference type="ChEBI" id="CHEBI:15377"/>
        <dbReference type="ChEBI" id="CHEBI:30616"/>
        <dbReference type="ChEBI" id="CHEBI:33019"/>
        <dbReference type="ChEBI" id="CHEBI:43474"/>
        <dbReference type="ChEBI" id="CHEBI:57844"/>
        <dbReference type="ChEBI" id="CHEBI:59789"/>
        <dbReference type="EC" id="2.5.1.6"/>
    </reaction>
</comment>
<feature type="coiled-coil region" evidence="14">
    <location>
        <begin position="1102"/>
        <end position="1129"/>
    </location>
</feature>
<dbReference type="EMBL" id="CALNXK010000073">
    <property type="protein sequence ID" value="CAH3144476.1"/>
    <property type="molecule type" value="Genomic_DNA"/>
</dbReference>
<dbReference type="Pfam" id="PF02772">
    <property type="entry name" value="S-AdoMet_synt_M"/>
    <property type="match status" value="1"/>
</dbReference>
<dbReference type="PROSITE" id="PS00376">
    <property type="entry name" value="ADOMET_SYNTHASE_1"/>
    <property type="match status" value="1"/>
</dbReference>
<evidence type="ECO:0000256" key="13">
    <source>
        <dbReference type="RuleBase" id="RU004462"/>
    </source>
</evidence>
<feature type="domain" description="S-adenosylmethionine synthetase central" evidence="17">
    <location>
        <begin position="97"/>
        <end position="218"/>
    </location>
</feature>
<comment type="similarity">
    <text evidence="2 13">Belongs to the AdoMet synthase family.</text>
</comment>
<feature type="coiled-coil region" evidence="14">
    <location>
        <begin position="1200"/>
        <end position="1384"/>
    </location>
</feature>
<feature type="compositionally biased region" description="Basic and acidic residues" evidence="15">
    <location>
        <begin position="960"/>
        <end position="980"/>
    </location>
</feature>
<evidence type="ECO:0000256" key="1">
    <source>
        <dbReference type="ARBA" id="ARBA00005224"/>
    </source>
</evidence>
<dbReference type="PANTHER" id="PTHR11964">
    <property type="entry name" value="S-ADENOSYLMETHIONINE SYNTHETASE"/>
    <property type="match status" value="1"/>
</dbReference>
<feature type="compositionally biased region" description="Polar residues" evidence="15">
    <location>
        <begin position="896"/>
        <end position="914"/>
    </location>
</feature>
<evidence type="ECO:0000259" key="16">
    <source>
        <dbReference type="Pfam" id="PF00438"/>
    </source>
</evidence>
<feature type="region of interest" description="Disordered" evidence="15">
    <location>
        <begin position="1443"/>
        <end position="1465"/>
    </location>
</feature>
<evidence type="ECO:0000256" key="15">
    <source>
        <dbReference type="SAM" id="MobiDB-lite"/>
    </source>
</evidence>
<keyword evidence="7 12" id="KW-0067">ATP-binding</keyword>
<feature type="domain" description="S-adenosylmethionine synthetase N-terminal" evidence="16">
    <location>
        <begin position="1"/>
        <end position="81"/>
    </location>
</feature>
<dbReference type="Proteomes" id="UP001159405">
    <property type="component" value="Unassembled WGS sequence"/>
</dbReference>
<feature type="domain" description="Autophagy protein ATG17-like" evidence="19">
    <location>
        <begin position="457"/>
        <end position="796"/>
    </location>
</feature>
<dbReference type="InterPro" id="IPR045326">
    <property type="entry name" value="ATG17-like_dom"/>
</dbReference>
<feature type="compositionally biased region" description="Polar residues" evidence="15">
    <location>
        <begin position="1070"/>
        <end position="1083"/>
    </location>
</feature>
<feature type="compositionally biased region" description="Polar residues" evidence="15">
    <location>
        <begin position="1048"/>
        <end position="1062"/>
    </location>
</feature>
<keyword evidence="14" id="KW-0175">Coiled coil</keyword>
<evidence type="ECO:0000256" key="5">
    <source>
        <dbReference type="ARBA" id="ARBA00022723"/>
    </source>
</evidence>
<evidence type="ECO:0000256" key="11">
    <source>
        <dbReference type="ARBA" id="ARBA00048344"/>
    </source>
</evidence>
<keyword evidence="5 12" id="KW-0479">Metal-binding</keyword>
<dbReference type="NCBIfam" id="TIGR01034">
    <property type="entry name" value="metK"/>
    <property type="match status" value="1"/>
</dbReference>
<keyword evidence="6 12" id="KW-0547">Nucleotide-binding</keyword>
<dbReference type="SUPFAM" id="SSF55973">
    <property type="entry name" value="S-adenosylmethionine synthetase"/>
    <property type="match status" value="3"/>
</dbReference>
<evidence type="ECO:0000256" key="3">
    <source>
        <dbReference type="ARBA" id="ARBA00022563"/>
    </source>
</evidence>
<evidence type="ECO:0000256" key="6">
    <source>
        <dbReference type="ARBA" id="ARBA00022741"/>
    </source>
</evidence>
<comment type="pathway">
    <text evidence="1 12">Amino-acid biosynthesis; S-adenosyl-L-methionine biosynthesis; S-adenosyl-L-methionine from L-methionine: step 1/1.</text>
</comment>
<evidence type="ECO:0000313" key="20">
    <source>
        <dbReference type="EMBL" id="CAH3144476.1"/>
    </source>
</evidence>
<proteinExistence type="inferred from homology"/>
<dbReference type="InterPro" id="IPR022629">
    <property type="entry name" value="S-AdoMet_synt_central"/>
</dbReference>
<evidence type="ECO:0000259" key="18">
    <source>
        <dbReference type="Pfam" id="PF02773"/>
    </source>
</evidence>
<comment type="function">
    <text evidence="12">Catalyzes the formation of S-adenosylmethionine from methionine and ATP.</text>
</comment>
<dbReference type="CDD" id="cd18079">
    <property type="entry name" value="S-AdoMet_synt"/>
    <property type="match status" value="1"/>
</dbReference>
<keyword evidence="4 12" id="KW-0808">Transferase</keyword>
<protein>
    <recommendedName>
        <fullName evidence="12">S-adenosylmethionine synthase</fullName>
        <ecNumber evidence="12">2.5.1.6</ecNumber>
    </recommendedName>
</protein>
<gene>
    <name evidence="20" type="ORF">PLOB_00043989</name>
</gene>
<dbReference type="Gene3D" id="3.10.20.90">
    <property type="entry name" value="Phosphatidylinositol 3-kinase Catalytic Subunit, Chain A, domain 1"/>
    <property type="match status" value="1"/>
</dbReference>
<dbReference type="Pfam" id="PF00438">
    <property type="entry name" value="S-AdoMet_synt_N"/>
    <property type="match status" value="1"/>
</dbReference>
<feature type="region of interest" description="Disordered" evidence="15">
    <location>
        <begin position="1048"/>
        <end position="1091"/>
    </location>
</feature>
<evidence type="ECO:0000256" key="4">
    <source>
        <dbReference type="ARBA" id="ARBA00022679"/>
    </source>
</evidence>
<comment type="caution">
    <text evidence="20">The sequence shown here is derived from an EMBL/GenBank/DDBJ whole genome shotgun (WGS) entry which is preliminary data.</text>
</comment>
<dbReference type="EC" id="2.5.1.6" evidence="12"/>
<keyword evidence="3 12" id="KW-0554">One-carbon metabolism</keyword>
<comment type="cofactor">
    <cofactor evidence="12">
        <name>Mg(2+)</name>
        <dbReference type="ChEBI" id="CHEBI:18420"/>
    </cofactor>
    <text evidence="12">Binds 2 magnesium ions per subunit. The magnesium ions interact primarily with the substrate.</text>
</comment>
<dbReference type="Gene3D" id="3.30.300.10">
    <property type="match status" value="3"/>
</dbReference>
<feature type="region of interest" description="Disordered" evidence="15">
    <location>
        <begin position="886"/>
        <end position="914"/>
    </location>
</feature>
<evidence type="ECO:0000313" key="21">
    <source>
        <dbReference type="Proteomes" id="UP001159405"/>
    </source>
</evidence>
<evidence type="ECO:0000256" key="14">
    <source>
        <dbReference type="SAM" id="Coils"/>
    </source>
</evidence>